<gene>
    <name evidence="1" type="ORF">PRZ48_007678</name>
</gene>
<dbReference type="Proteomes" id="UP001305779">
    <property type="component" value="Unassembled WGS sequence"/>
</dbReference>
<evidence type="ECO:0000313" key="1">
    <source>
        <dbReference type="EMBL" id="KAK4501869.1"/>
    </source>
</evidence>
<protein>
    <submittedName>
        <fullName evidence="1">Uncharacterized protein</fullName>
    </submittedName>
</protein>
<dbReference type="EMBL" id="JAXOVC010000005">
    <property type="protein sequence ID" value="KAK4501869.1"/>
    <property type="molecule type" value="Genomic_DNA"/>
</dbReference>
<accession>A0ABR0EKE6</accession>
<name>A0ABR0EKE6_ZASCE</name>
<sequence>MCRRVIALYDLCYDADSRPSTCNSSRPVNSPRNDVYFGLQRCTNAEPCGEAGYYQTVYLPLVARTCSDTCEQDLNMDYWHERRRTRRKEYNPFLDRMLCLGRDSRLYHVVTGECMAKEEQFGDDPPLQMAVHEGMLPEVPWEQATASAVGDSQVQANRAGTGGDTDIVGESMVRFGLAHFDVPGLSISFKSIERTNQQVRAEKSARQAV</sequence>
<organism evidence="1 2">
    <name type="scientific">Zasmidium cellare</name>
    <name type="common">Wine cellar mold</name>
    <name type="synonym">Racodium cellare</name>
    <dbReference type="NCBI Taxonomy" id="395010"/>
    <lineage>
        <taxon>Eukaryota</taxon>
        <taxon>Fungi</taxon>
        <taxon>Dikarya</taxon>
        <taxon>Ascomycota</taxon>
        <taxon>Pezizomycotina</taxon>
        <taxon>Dothideomycetes</taxon>
        <taxon>Dothideomycetidae</taxon>
        <taxon>Mycosphaerellales</taxon>
        <taxon>Mycosphaerellaceae</taxon>
        <taxon>Zasmidium</taxon>
    </lineage>
</organism>
<proteinExistence type="predicted"/>
<keyword evidence="2" id="KW-1185">Reference proteome</keyword>
<evidence type="ECO:0000313" key="2">
    <source>
        <dbReference type="Proteomes" id="UP001305779"/>
    </source>
</evidence>
<comment type="caution">
    <text evidence="1">The sequence shown here is derived from an EMBL/GenBank/DDBJ whole genome shotgun (WGS) entry which is preliminary data.</text>
</comment>
<reference evidence="1 2" key="1">
    <citation type="journal article" date="2023" name="G3 (Bethesda)">
        <title>A chromosome-level genome assembly of Zasmidium syzygii isolated from banana leaves.</title>
        <authorList>
            <person name="van Westerhoven A.C."/>
            <person name="Mehrabi R."/>
            <person name="Talebi R."/>
            <person name="Steentjes M.B.F."/>
            <person name="Corcolon B."/>
            <person name="Chong P.A."/>
            <person name="Kema G.H.J."/>
            <person name="Seidl M.F."/>
        </authorList>
    </citation>
    <scope>NUCLEOTIDE SEQUENCE [LARGE SCALE GENOMIC DNA]</scope>
    <source>
        <strain evidence="1 2">P124</strain>
    </source>
</reference>